<dbReference type="InterPro" id="IPR014755">
    <property type="entry name" value="Cu-Rt/internalin_Ig-like"/>
</dbReference>
<keyword evidence="1" id="KW-0732">Signal</keyword>
<accession>A0ABT9CD18</accession>
<dbReference type="Proteomes" id="UP001240171">
    <property type="component" value="Unassembled WGS sequence"/>
</dbReference>
<sequence length="1497" mass="157737">MIMKWNKKRTTRSIAIALSLMLTTELWGGTALLPGPTYAEAAVQTAVQASNLFPASGYSSTPISPDISVTLGQPVELVTSGSYGVSIRKYSDNTEQARILGSSMELQNNGKKLVIAQAQGQGGQGHAGPINSLEPDTKYYITIDKELLKPASNAYIWDGLSNKDQWNFTTVGNGSGADTEAPQLLKQAPVDKTSNVLPENAKLQLTFNEPVETGKGSITIMGRASGSGSAFTNVANLDIPGDQVTGTATEAVDTNGTKTYTVNISLQDTLKYGWDYQVGVNKGAFLDLSGNESDAWTAAQWSFSTAAPLQAETLLPALNQRSVPVGQQLKLSFNKNIALGKGTISIKQLSNNAEVAKINVDNTTGSGTSAGSGSSVASISGSDLTITHPAFTANTTYYVLIDKGTILGEDGSLFAGYIEGDDWLFSTQGDAVKLTALQPANGGSSSTLTPTLKLTFDRNVTLKSGTIRVSKSDGTVVEDIPVTSSKVTGGGTSVISIKPAATLAYNTRYLVSIPDGTLTDTDGNLFPRSNQTLSWSFTTAANTSALTLSSLSPAAGSSSVPISSDLTMTYNRSIQRGTGSISLRKVGASADTAITVSINAAKAVIHPASLLEANSTYTLTAGTGAFLDASNSDMWSPAMQWSFSTAIADTTAPVLQSTQMYTNDTIRLQYNEAIDSSMVPLITSFSATVNGDTRAVSSVWISGSNVYVVLSTGVAVGQNVRLSYSAGTRPIRDYAGNSAASFGLIEVVNGMDTALPKPREATVYTNSLIVYFNDTIKTPSTSAYSQFQVTADGSGIGVNSLYWNGSYLTLNLSRGVTDGQVVKLSYAPGSYPLQDLRGQNVSAFTDFFVRNTLDSKPPVLEKAEATGSTVLLTYNEALREDRLPAKNQFSVLSGSTPDYVTAMEIKSNTIKLTLASSLSPTVDATVSYVPGSSGFTDLNGNMAGYLNLVPITISNGAAVGLTSGTVKDNGISLTFNKTLQTQSSVTTGQFIVKADGTAQTVQSGTVSGSVITLKLAQPVAASAKVEVSYTPGSTPIKESTGSNLGTFSGVLLQNQGSTTGNSGSIGSQPSYLEILGVTEFNRPLMTMKLETAALSSDVSHRGKTTQRYTIDGDKLNTAYNYVITQNNMEHGLIFKVPTAQPTASVEVPMTVLQNAYGHDNKTSIGIVYGNTLMMIALKDLKFTEISTAQQRSLSDLYLVMQIESLASSEYSGITQQTAANALVIHSQAVDLSLKVQPKNGSSSGDLTIPYEAMLRTGQLSSTTAASIERFDLSTDTITYVPATSSNAGGYSILKGKMQGSTIAAIVTGSRSFLDVSSHWARTAISDLASRMIIDGTSAIYYSPNQNITRRDFAIYLAKGLGLDGQTATAAQRFSDISASSQGSAYIGAVAKAGIITGYVDGSFKPDNYITREQMAIMMVRAMNYSGYQTVLSSTPANILGKFKDVKSIQTQDTVAKAVQNGIISGVTVNTFQPAGKATRAQAAIMLQRVLRKIGYLQ</sequence>
<dbReference type="InterPro" id="IPR001119">
    <property type="entry name" value="SLH_dom"/>
</dbReference>
<dbReference type="InterPro" id="IPR051465">
    <property type="entry name" value="Cell_Envelope_Struct_Comp"/>
</dbReference>
<reference evidence="3 4" key="1">
    <citation type="submission" date="2023-07" db="EMBL/GenBank/DDBJ databases">
        <title>Paenibacillus sp. JX-17 nov. isolated from soil.</title>
        <authorList>
            <person name="Wan Y."/>
            <person name="Liu B."/>
        </authorList>
    </citation>
    <scope>NUCLEOTIDE SEQUENCE [LARGE SCALE GENOMIC DNA]</scope>
    <source>
        <strain evidence="3 4">JX-17</strain>
    </source>
</reference>
<dbReference type="PANTHER" id="PTHR43308:SF5">
    <property type="entry name" value="S-LAYER PROTEIN _ PEPTIDOGLYCAN ENDO-BETA-N-ACETYLGLUCOSAMINIDASE"/>
    <property type="match status" value="1"/>
</dbReference>
<feature type="domain" description="SLH" evidence="2">
    <location>
        <begin position="1369"/>
        <end position="1432"/>
    </location>
</feature>
<evidence type="ECO:0000256" key="1">
    <source>
        <dbReference type="ARBA" id="ARBA00022729"/>
    </source>
</evidence>
<dbReference type="Pfam" id="PF13205">
    <property type="entry name" value="Big_5"/>
    <property type="match status" value="4"/>
</dbReference>
<dbReference type="RefSeq" id="WP_305023730.1">
    <property type="nucleotide sequence ID" value="NZ_JAUQTB010000003.1"/>
</dbReference>
<dbReference type="EMBL" id="JAUQTB010000003">
    <property type="protein sequence ID" value="MDO7906549.1"/>
    <property type="molecule type" value="Genomic_DNA"/>
</dbReference>
<dbReference type="InterPro" id="IPR011801">
    <property type="entry name" value="Swm_rep_I_cyn"/>
</dbReference>
<dbReference type="Gene3D" id="2.60.40.1220">
    <property type="match status" value="1"/>
</dbReference>
<dbReference type="Pfam" id="PF00395">
    <property type="entry name" value="SLH"/>
    <property type="match status" value="3"/>
</dbReference>
<organism evidence="3 4">
    <name type="scientific">Paenibacillus lacisoli</name>
    <dbReference type="NCBI Taxonomy" id="3064525"/>
    <lineage>
        <taxon>Bacteria</taxon>
        <taxon>Bacillati</taxon>
        <taxon>Bacillota</taxon>
        <taxon>Bacilli</taxon>
        <taxon>Bacillales</taxon>
        <taxon>Paenibacillaceae</taxon>
        <taxon>Paenibacillus</taxon>
    </lineage>
</organism>
<dbReference type="NCBIfam" id="TIGR02059">
    <property type="entry name" value="swm_rep_I"/>
    <property type="match status" value="4"/>
</dbReference>
<feature type="domain" description="SLH" evidence="2">
    <location>
        <begin position="1307"/>
        <end position="1368"/>
    </location>
</feature>
<comment type="caution">
    <text evidence="3">The sequence shown here is derived from an EMBL/GenBank/DDBJ whole genome shotgun (WGS) entry which is preliminary data.</text>
</comment>
<evidence type="ECO:0000313" key="4">
    <source>
        <dbReference type="Proteomes" id="UP001240171"/>
    </source>
</evidence>
<dbReference type="InterPro" id="IPR028059">
    <property type="entry name" value="SWM_rpt"/>
</dbReference>
<dbReference type="PROSITE" id="PS51272">
    <property type="entry name" value="SLH"/>
    <property type="match status" value="3"/>
</dbReference>
<proteinExistence type="predicted"/>
<gene>
    <name evidence="3" type="ORF">Q5741_08965</name>
</gene>
<dbReference type="PANTHER" id="PTHR43308">
    <property type="entry name" value="OUTER MEMBRANE PROTEIN ALPHA-RELATED"/>
    <property type="match status" value="1"/>
</dbReference>
<feature type="domain" description="SLH" evidence="2">
    <location>
        <begin position="1437"/>
        <end position="1497"/>
    </location>
</feature>
<dbReference type="InterPro" id="IPR032812">
    <property type="entry name" value="SbsA_Ig"/>
</dbReference>
<evidence type="ECO:0000313" key="3">
    <source>
        <dbReference type="EMBL" id="MDO7906549.1"/>
    </source>
</evidence>
<protein>
    <submittedName>
        <fullName evidence="3">Ig-like domain-containing protein</fullName>
    </submittedName>
</protein>
<evidence type="ECO:0000259" key="2">
    <source>
        <dbReference type="PROSITE" id="PS51272"/>
    </source>
</evidence>
<dbReference type="Pfam" id="PF13753">
    <property type="entry name" value="SWM_repeat"/>
    <property type="match status" value="4"/>
</dbReference>
<keyword evidence="4" id="KW-1185">Reference proteome</keyword>
<name>A0ABT9CD18_9BACL</name>